<evidence type="ECO:0000256" key="1">
    <source>
        <dbReference type="ARBA" id="ARBA00010457"/>
    </source>
</evidence>
<dbReference type="AlphaFoldDB" id="A0A0N4UNI4"/>
<dbReference type="InterPro" id="IPR018152">
    <property type="entry name" value="SOD_Cu/Zn_BS"/>
</dbReference>
<dbReference type="InterPro" id="IPR001424">
    <property type="entry name" value="SOD_Cu_Zn_dom"/>
</dbReference>
<comment type="cofactor">
    <cofactor evidence="7">
        <name>Cu cation</name>
        <dbReference type="ChEBI" id="CHEBI:23378"/>
    </cofactor>
    <text evidence="7">Binds 1 copper ion per subunit.</text>
</comment>
<organism evidence="10 12">
    <name type="scientific">Dracunculus medinensis</name>
    <name type="common">Guinea worm</name>
    <dbReference type="NCBI Taxonomy" id="318479"/>
    <lineage>
        <taxon>Eukaryota</taxon>
        <taxon>Metazoa</taxon>
        <taxon>Ecdysozoa</taxon>
        <taxon>Nematoda</taxon>
        <taxon>Chromadorea</taxon>
        <taxon>Rhabditida</taxon>
        <taxon>Spirurina</taxon>
        <taxon>Dracunculoidea</taxon>
        <taxon>Dracunculidae</taxon>
        <taxon>Dracunculus</taxon>
    </lineage>
</organism>
<dbReference type="STRING" id="318479.A0A0N4UNI4"/>
<gene>
    <name evidence="9" type="ORF">DME_LOCUS3166</name>
</gene>
<keyword evidence="6 7" id="KW-0186">Copper</keyword>
<evidence type="ECO:0000256" key="6">
    <source>
        <dbReference type="ARBA" id="ARBA00023008"/>
    </source>
</evidence>
<comment type="function">
    <text evidence="7">Destroys radicals which are normally produced within the cells and which are toxic to biological systems.</text>
</comment>
<proteinExistence type="inferred from homology"/>
<keyword evidence="4" id="KW-0049">Antioxidant</keyword>
<comment type="similarity">
    <text evidence="1 7">Belongs to the Cu-Zn superoxide dismutase family.</text>
</comment>
<dbReference type="Proteomes" id="UP000038040">
    <property type="component" value="Unplaced"/>
</dbReference>
<reference evidence="9 11" key="2">
    <citation type="submission" date="2018-11" db="EMBL/GenBank/DDBJ databases">
        <authorList>
            <consortium name="Pathogen Informatics"/>
        </authorList>
    </citation>
    <scope>NUCLEOTIDE SEQUENCE [LARGE SCALE GENOMIC DNA]</scope>
</reference>
<evidence type="ECO:0000256" key="7">
    <source>
        <dbReference type="RuleBase" id="RU000393"/>
    </source>
</evidence>
<evidence type="ECO:0000313" key="11">
    <source>
        <dbReference type="Proteomes" id="UP000274756"/>
    </source>
</evidence>
<reference evidence="12" key="1">
    <citation type="submission" date="2017-02" db="UniProtKB">
        <authorList>
            <consortium name="WormBaseParasite"/>
        </authorList>
    </citation>
    <scope>IDENTIFICATION</scope>
</reference>
<evidence type="ECO:0000313" key="10">
    <source>
        <dbReference type="Proteomes" id="UP000038040"/>
    </source>
</evidence>
<dbReference type="OrthoDB" id="2015551at2759"/>
<comment type="catalytic activity">
    <reaction evidence="7">
        <text>2 superoxide + 2 H(+) = H2O2 + O2</text>
        <dbReference type="Rhea" id="RHEA:20696"/>
        <dbReference type="ChEBI" id="CHEBI:15378"/>
        <dbReference type="ChEBI" id="CHEBI:15379"/>
        <dbReference type="ChEBI" id="CHEBI:16240"/>
        <dbReference type="ChEBI" id="CHEBI:18421"/>
        <dbReference type="EC" id="1.15.1.1"/>
    </reaction>
</comment>
<feature type="domain" description="Superoxide dismutase copper/zinc binding" evidence="8">
    <location>
        <begin position="14"/>
        <end position="152"/>
    </location>
</feature>
<name>A0A0N4UNI4_DRAME</name>
<dbReference type="FunFam" id="2.60.40.200:FF:000001">
    <property type="entry name" value="Superoxide dismutase [Cu-Zn]"/>
    <property type="match status" value="1"/>
</dbReference>
<evidence type="ECO:0000313" key="9">
    <source>
        <dbReference type="EMBL" id="VDN53193.1"/>
    </source>
</evidence>
<dbReference type="Gene3D" id="2.60.40.200">
    <property type="entry name" value="Superoxide dismutase, copper/zinc binding domain"/>
    <property type="match status" value="1"/>
</dbReference>
<evidence type="ECO:0000259" key="8">
    <source>
        <dbReference type="Pfam" id="PF00080"/>
    </source>
</evidence>
<keyword evidence="5 7" id="KW-0560">Oxidoreductase</keyword>
<dbReference type="PRINTS" id="PR00068">
    <property type="entry name" value="CUZNDISMTASE"/>
</dbReference>
<dbReference type="GO" id="GO:0005507">
    <property type="term" value="F:copper ion binding"/>
    <property type="evidence" value="ECO:0007669"/>
    <property type="project" value="InterPro"/>
</dbReference>
<evidence type="ECO:0000256" key="5">
    <source>
        <dbReference type="ARBA" id="ARBA00023002"/>
    </source>
</evidence>
<dbReference type="InterPro" id="IPR036423">
    <property type="entry name" value="SOD-like_Cu/Zn_dom_sf"/>
</dbReference>
<dbReference type="GO" id="GO:0004784">
    <property type="term" value="F:superoxide dismutase activity"/>
    <property type="evidence" value="ECO:0007669"/>
    <property type="project" value="UniProtKB-EC"/>
</dbReference>
<keyword evidence="3 7" id="KW-0862">Zinc</keyword>
<dbReference type="SUPFAM" id="SSF49329">
    <property type="entry name" value="Cu,Zn superoxide dismutase-like"/>
    <property type="match status" value="1"/>
</dbReference>
<accession>A0A0N4UNI4</accession>
<evidence type="ECO:0000256" key="4">
    <source>
        <dbReference type="ARBA" id="ARBA00022862"/>
    </source>
</evidence>
<evidence type="ECO:0000256" key="2">
    <source>
        <dbReference type="ARBA" id="ARBA00022723"/>
    </source>
</evidence>
<evidence type="ECO:0000256" key="3">
    <source>
        <dbReference type="ARBA" id="ARBA00022833"/>
    </source>
</evidence>
<dbReference type="InterPro" id="IPR024134">
    <property type="entry name" value="SOD_Cu/Zn_/chaperone"/>
</dbReference>
<dbReference type="EMBL" id="UYYG01000110">
    <property type="protein sequence ID" value="VDN53193.1"/>
    <property type="molecule type" value="Genomic_DNA"/>
</dbReference>
<dbReference type="PROSITE" id="PS00332">
    <property type="entry name" value="SOD_CU_ZN_2"/>
    <property type="match status" value="1"/>
</dbReference>
<comment type="cofactor">
    <cofactor evidence="7">
        <name>Zn(2+)</name>
        <dbReference type="ChEBI" id="CHEBI:29105"/>
    </cofactor>
    <text evidence="7">Binds 1 zinc ion per subunit.</text>
</comment>
<keyword evidence="2 7" id="KW-0479">Metal-binding</keyword>
<dbReference type="Proteomes" id="UP000274756">
    <property type="component" value="Unassembled WGS sequence"/>
</dbReference>
<dbReference type="CDD" id="cd00305">
    <property type="entry name" value="Cu-Zn_Superoxide_Dismutase"/>
    <property type="match status" value="1"/>
</dbReference>
<protein>
    <recommendedName>
        <fullName evidence="7">Superoxide dismutase [Cu-Zn]</fullName>
        <ecNumber evidence="7">1.15.1.1</ecNumber>
    </recommendedName>
</protein>
<sequence>MPMHAVAILRGTNVDGEIRFMQENEGCPTMIEGHISGLSQGQHGFHIHQYGDSRKGCDSAGPHFNPFGKTHGGPQDEVRHVGDLGNIVADANGVANIKMSDHLIQLHGVNSVIGRAMVVHAGIDDLGKGTGDKLEESKKTGNAGARVACGVIALAAGQ</sequence>
<keyword evidence="11" id="KW-1185">Reference proteome</keyword>
<dbReference type="EC" id="1.15.1.1" evidence="7"/>
<dbReference type="PANTHER" id="PTHR10003">
    <property type="entry name" value="SUPEROXIDE DISMUTASE CU-ZN -RELATED"/>
    <property type="match status" value="1"/>
</dbReference>
<dbReference type="WBParaSite" id="DME_0000946601-mRNA-1">
    <property type="protein sequence ID" value="DME_0000946601-mRNA-1"/>
    <property type="gene ID" value="DME_0000946601"/>
</dbReference>
<evidence type="ECO:0000313" key="12">
    <source>
        <dbReference type="WBParaSite" id="DME_0000946601-mRNA-1"/>
    </source>
</evidence>
<dbReference type="Pfam" id="PF00080">
    <property type="entry name" value="Sod_Cu"/>
    <property type="match status" value="1"/>
</dbReference>